<dbReference type="SUPFAM" id="SSF49584">
    <property type="entry name" value="Periplasmic chaperone C-domain"/>
    <property type="match status" value="1"/>
</dbReference>
<dbReference type="InterPro" id="IPR016148">
    <property type="entry name" value="Pili_assmbl_chaperone_C"/>
</dbReference>
<evidence type="ECO:0000256" key="6">
    <source>
        <dbReference type="ARBA" id="ARBA00023186"/>
    </source>
</evidence>
<dbReference type="PRINTS" id="PR00969">
    <property type="entry name" value="CHAPERONPILI"/>
</dbReference>
<dbReference type="Pfam" id="PF02753">
    <property type="entry name" value="PapD_C"/>
    <property type="match status" value="1"/>
</dbReference>
<feature type="chain" id="PRO_5027858182" evidence="7">
    <location>
        <begin position="24"/>
        <end position="250"/>
    </location>
</feature>
<feature type="signal peptide" evidence="7">
    <location>
        <begin position="1"/>
        <end position="23"/>
    </location>
</feature>
<dbReference type="InterPro" id="IPR050643">
    <property type="entry name" value="Periplasmic_pilus_chap"/>
</dbReference>
<evidence type="ECO:0000256" key="1">
    <source>
        <dbReference type="ARBA" id="ARBA00004418"/>
    </source>
</evidence>
<dbReference type="InterPro" id="IPR013783">
    <property type="entry name" value="Ig-like_fold"/>
</dbReference>
<reference evidence="10 11" key="1">
    <citation type="submission" date="2019-12" db="EMBL/GenBank/DDBJ databases">
        <title>complete genome sequences of Pseudomonas putida str. WP8-W18-CRE-01 isolated from wastewater treatment plant effluent.</title>
        <authorList>
            <person name="Sekizuka T."/>
            <person name="Itokawa K."/>
            <person name="Yatsu K."/>
            <person name="Inamine Y."/>
            <person name="Kuroda M."/>
        </authorList>
    </citation>
    <scope>NUCLEOTIDE SEQUENCE [LARGE SCALE GENOMIC DNA]</scope>
    <source>
        <strain evidence="10 11">WP8-W18-CRE-01</strain>
    </source>
</reference>
<gene>
    <name evidence="10" type="primary">cupC2</name>
    <name evidence="10" type="ORF">WP8W18C01_24990</name>
</gene>
<dbReference type="InterPro" id="IPR036316">
    <property type="entry name" value="Pili_assmbl_chap_C_dom_sf"/>
</dbReference>
<evidence type="ECO:0000256" key="5">
    <source>
        <dbReference type="ARBA" id="ARBA00022764"/>
    </source>
</evidence>
<keyword evidence="3" id="KW-1029">Fimbrium biogenesis</keyword>
<comment type="subcellular location">
    <subcellularLocation>
        <location evidence="1">Periplasm</location>
    </subcellularLocation>
</comment>
<evidence type="ECO:0000259" key="8">
    <source>
        <dbReference type="Pfam" id="PF00345"/>
    </source>
</evidence>
<keyword evidence="6" id="KW-0143">Chaperone</keyword>
<dbReference type="Proteomes" id="UP000515680">
    <property type="component" value="Chromosome"/>
</dbReference>
<sequence>MLTPRLIACLGLLGMLLAPPAMAGISLSATRVVFDGAHKEANVTVRNGGQDVLIQSWIDSDDDQYRTVPFAVTPPLARVMAKQQQLLRILYEGTGLPQDRESVVWLNVQEIPQASEKANTLQLAVRQRIKVFFRPAGLPGDALQAPTELGWRLTREGASTVLSVTNPSLYHVSMADLTVTANGQRTLAADSAMIAPGQTRTFALAKVLADAPANLSFRSINDYGAQSEYHAALMPSTVVKAKAVEPAASS</sequence>
<name>A0A6S5T9N4_PSEPU</name>
<evidence type="ECO:0000256" key="7">
    <source>
        <dbReference type="SAM" id="SignalP"/>
    </source>
</evidence>
<evidence type="ECO:0000256" key="4">
    <source>
        <dbReference type="ARBA" id="ARBA00022729"/>
    </source>
</evidence>
<dbReference type="SUPFAM" id="SSF49354">
    <property type="entry name" value="PapD-like"/>
    <property type="match status" value="1"/>
</dbReference>
<feature type="domain" description="Pili assembly chaperone C-terminal" evidence="9">
    <location>
        <begin position="164"/>
        <end position="227"/>
    </location>
</feature>
<protein>
    <submittedName>
        <fullName evidence="10">Chaperone CupC2</fullName>
    </submittedName>
</protein>
<dbReference type="Pfam" id="PF00345">
    <property type="entry name" value="PapD_N"/>
    <property type="match status" value="1"/>
</dbReference>
<accession>A0A6S5T9N4</accession>
<dbReference type="PANTHER" id="PTHR30251">
    <property type="entry name" value="PILUS ASSEMBLY CHAPERONE"/>
    <property type="match status" value="1"/>
</dbReference>
<dbReference type="GO" id="GO:0030288">
    <property type="term" value="C:outer membrane-bounded periplasmic space"/>
    <property type="evidence" value="ECO:0007669"/>
    <property type="project" value="InterPro"/>
</dbReference>
<keyword evidence="5" id="KW-0574">Periplasm</keyword>
<dbReference type="InterPro" id="IPR001829">
    <property type="entry name" value="Pili_assmbl_chaperone_bac"/>
</dbReference>
<evidence type="ECO:0000256" key="2">
    <source>
        <dbReference type="ARBA" id="ARBA00007399"/>
    </source>
</evidence>
<proteinExistence type="inferred from homology"/>
<comment type="similarity">
    <text evidence="2">Belongs to the periplasmic pilus chaperone family.</text>
</comment>
<dbReference type="AlphaFoldDB" id="A0A6S5T9N4"/>
<dbReference type="RefSeq" id="WP_182819048.1">
    <property type="nucleotide sequence ID" value="NZ_AP022227.1"/>
</dbReference>
<dbReference type="EMBL" id="AP022227">
    <property type="protein sequence ID" value="BBT40158.1"/>
    <property type="molecule type" value="Genomic_DNA"/>
</dbReference>
<dbReference type="FunFam" id="2.60.40.10:FF:000458">
    <property type="entry name" value="Molecular chaperone FimC"/>
    <property type="match status" value="1"/>
</dbReference>
<evidence type="ECO:0000313" key="10">
    <source>
        <dbReference type="EMBL" id="BBT40158.1"/>
    </source>
</evidence>
<dbReference type="InterPro" id="IPR008962">
    <property type="entry name" value="PapD-like_sf"/>
</dbReference>
<keyword evidence="4 7" id="KW-0732">Signal</keyword>
<dbReference type="InterPro" id="IPR016147">
    <property type="entry name" value="Pili_assmbl_chaperone_N"/>
</dbReference>
<dbReference type="GO" id="GO:0071555">
    <property type="term" value="P:cell wall organization"/>
    <property type="evidence" value="ECO:0007669"/>
    <property type="project" value="InterPro"/>
</dbReference>
<dbReference type="Gene3D" id="2.60.40.10">
    <property type="entry name" value="Immunoglobulins"/>
    <property type="match status" value="2"/>
</dbReference>
<feature type="domain" description="Pili assembly chaperone N-terminal" evidence="8">
    <location>
        <begin position="24"/>
        <end position="138"/>
    </location>
</feature>
<organism evidence="10 11">
    <name type="scientific">Pseudomonas putida</name>
    <name type="common">Arthrobacter siderocapsulatus</name>
    <dbReference type="NCBI Taxonomy" id="303"/>
    <lineage>
        <taxon>Bacteria</taxon>
        <taxon>Pseudomonadati</taxon>
        <taxon>Pseudomonadota</taxon>
        <taxon>Gammaproteobacteria</taxon>
        <taxon>Pseudomonadales</taxon>
        <taxon>Pseudomonadaceae</taxon>
        <taxon>Pseudomonas</taxon>
    </lineage>
</organism>
<dbReference type="PANTHER" id="PTHR30251:SF2">
    <property type="entry name" value="FIMBRIAL CHAPERONE YADV-RELATED"/>
    <property type="match status" value="1"/>
</dbReference>
<evidence type="ECO:0000313" key="11">
    <source>
        <dbReference type="Proteomes" id="UP000515680"/>
    </source>
</evidence>
<evidence type="ECO:0000256" key="3">
    <source>
        <dbReference type="ARBA" id="ARBA00022558"/>
    </source>
</evidence>
<evidence type="ECO:0000259" key="9">
    <source>
        <dbReference type="Pfam" id="PF02753"/>
    </source>
</evidence>